<feature type="region of interest" description="Disordered" evidence="1">
    <location>
        <begin position="94"/>
        <end position="130"/>
    </location>
</feature>
<accession>A0AAD3DW89</accession>
<proteinExistence type="predicted"/>
<dbReference type="Proteomes" id="UP001054857">
    <property type="component" value="Unassembled WGS sequence"/>
</dbReference>
<dbReference type="AlphaFoldDB" id="A0AAD3DW89"/>
<evidence type="ECO:0000313" key="2">
    <source>
        <dbReference type="EMBL" id="GFR49245.1"/>
    </source>
</evidence>
<name>A0AAD3DW89_9CHLO</name>
<evidence type="ECO:0000313" key="3">
    <source>
        <dbReference type="Proteomes" id="UP001054857"/>
    </source>
</evidence>
<gene>
    <name evidence="2" type="ORF">Agub_g11259</name>
</gene>
<sequence>MVCGVLTGEGYGERDVVPAAKLLEVVLQNCRGRVDAWVGPFLQLAVGKLQSATNRTLKDTLVLVVANALYGLYRNAPLALLCWRGYAAWAPSCPPGSPPPPSTRRAASPSTSGGSMTRRHDKKMCVPVIE</sequence>
<protein>
    <submittedName>
        <fullName evidence="2">Uncharacterized protein</fullName>
    </submittedName>
</protein>
<dbReference type="EMBL" id="BMAR01000028">
    <property type="protein sequence ID" value="GFR49245.1"/>
    <property type="molecule type" value="Genomic_DNA"/>
</dbReference>
<evidence type="ECO:0000256" key="1">
    <source>
        <dbReference type="SAM" id="MobiDB-lite"/>
    </source>
</evidence>
<keyword evidence="3" id="KW-1185">Reference proteome</keyword>
<organism evidence="2 3">
    <name type="scientific">Astrephomene gubernaculifera</name>
    <dbReference type="NCBI Taxonomy" id="47775"/>
    <lineage>
        <taxon>Eukaryota</taxon>
        <taxon>Viridiplantae</taxon>
        <taxon>Chlorophyta</taxon>
        <taxon>core chlorophytes</taxon>
        <taxon>Chlorophyceae</taxon>
        <taxon>CS clade</taxon>
        <taxon>Chlamydomonadales</taxon>
        <taxon>Astrephomenaceae</taxon>
        <taxon>Astrephomene</taxon>
    </lineage>
</organism>
<comment type="caution">
    <text evidence="2">The sequence shown here is derived from an EMBL/GenBank/DDBJ whole genome shotgun (WGS) entry which is preliminary data.</text>
</comment>
<reference evidence="2 3" key="1">
    <citation type="journal article" date="2021" name="Sci. Rep.">
        <title>Genome sequencing of the multicellular alga Astrephomene provides insights into convergent evolution of germ-soma differentiation.</title>
        <authorList>
            <person name="Yamashita S."/>
            <person name="Yamamoto K."/>
            <person name="Matsuzaki R."/>
            <person name="Suzuki S."/>
            <person name="Yamaguchi H."/>
            <person name="Hirooka S."/>
            <person name="Minakuchi Y."/>
            <person name="Miyagishima S."/>
            <person name="Kawachi M."/>
            <person name="Toyoda A."/>
            <person name="Nozaki H."/>
        </authorList>
    </citation>
    <scope>NUCLEOTIDE SEQUENCE [LARGE SCALE GENOMIC DNA]</scope>
    <source>
        <strain evidence="2 3">NIES-4017</strain>
    </source>
</reference>
<feature type="compositionally biased region" description="Low complexity" evidence="1">
    <location>
        <begin position="103"/>
        <end position="113"/>
    </location>
</feature>